<dbReference type="InterPro" id="IPR027417">
    <property type="entry name" value="P-loop_NTPase"/>
</dbReference>
<dbReference type="InterPro" id="IPR003593">
    <property type="entry name" value="AAA+_ATPase"/>
</dbReference>
<evidence type="ECO:0000259" key="2">
    <source>
        <dbReference type="SMART" id="SM00382"/>
    </source>
</evidence>
<dbReference type="AlphaFoldDB" id="U1HF58"/>
<dbReference type="SMART" id="SM00382">
    <property type="entry name" value="AAA"/>
    <property type="match status" value="1"/>
</dbReference>
<dbReference type="GeneID" id="19240709"/>
<dbReference type="Gene3D" id="3.40.50.300">
    <property type="entry name" value="P-loop containing nucleotide triphosphate hydrolases"/>
    <property type="match status" value="1"/>
</dbReference>
<accession>U1HF58</accession>
<feature type="compositionally biased region" description="Basic and acidic residues" evidence="1">
    <location>
        <begin position="42"/>
        <end position="54"/>
    </location>
</feature>
<dbReference type="OrthoDB" id="10042665at2759"/>
<dbReference type="PANTHER" id="PTHR46411">
    <property type="entry name" value="FAMILY ATPASE, PUTATIVE-RELATED"/>
    <property type="match status" value="1"/>
</dbReference>
<dbReference type="eggNOG" id="KOG0730">
    <property type="taxonomic scope" value="Eukaryota"/>
</dbReference>
<dbReference type="SUPFAM" id="SSF52540">
    <property type="entry name" value="P-loop containing nucleoside triphosphate hydrolases"/>
    <property type="match status" value="1"/>
</dbReference>
<dbReference type="InterPro" id="IPR003959">
    <property type="entry name" value="ATPase_AAA_core"/>
</dbReference>
<evidence type="ECO:0000256" key="1">
    <source>
        <dbReference type="SAM" id="MobiDB-lite"/>
    </source>
</evidence>
<dbReference type="PANTHER" id="PTHR46411:SF2">
    <property type="entry name" value="AAA+ ATPASE DOMAIN-CONTAINING PROTEIN"/>
    <property type="match status" value="1"/>
</dbReference>
<evidence type="ECO:0000313" key="3">
    <source>
        <dbReference type="EMBL" id="ERF68700.1"/>
    </source>
</evidence>
<sequence length="339" mass="38195">MKMMREHIKVNKNIMLAAESSLTSLVSEKFNPSSAAPVAPLEQDKGGASGRKEPTTQLFFEDAHREERPSVEKQKSNRETVQGNPKYLLMLSPLLAGYALNNRKWLLFSIDDVRPLHWNDEAIDHLVLHDEYKDILLTLVNNHKIIKSQNHDVIPGKGEGVVVLLSGPPETGKTLTAEAVAESVRRPLYHLQAEDLGSTTHSVRYELDNVLDLATEWNAIVLLNECDALFASRSNASTSRNGVTSVVLDRLEYYCGTIFLTTNLLEHINDAFRSRAQIHLCYPELSVANRRQLWERFIVRLRKAPIRFPSNDFASSESEAFGGAIEIELLIEDYSELSE</sequence>
<dbReference type="OMA" id="FMEDNER"/>
<feature type="domain" description="AAA+ ATPase" evidence="2">
    <location>
        <begin position="159"/>
        <end position="284"/>
    </location>
</feature>
<dbReference type="GO" id="GO:0016887">
    <property type="term" value="F:ATP hydrolysis activity"/>
    <property type="evidence" value="ECO:0007669"/>
    <property type="project" value="InterPro"/>
</dbReference>
<proteinExistence type="predicted"/>
<dbReference type="Proteomes" id="UP000019373">
    <property type="component" value="Unassembled WGS sequence"/>
</dbReference>
<dbReference type="EMBL" id="KE721500">
    <property type="protein sequence ID" value="ERF68700.1"/>
    <property type="molecule type" value="Genomic_DNA"/>
</dbReference>
<gene>
    <name evidence="3" type="ORF">EPUS_05761</name>
</gene>
<dbReference type="Pfam" id="PF00004">
    <property type="entry name" value="AAA"/>
    <property type="match status" value="1"/>
</dbReference>
<keyword evidence="4" id="KW-1185">Reference proteome</keyword>
<protein>
    <recommendedName>
        <fullName evidence="2">AAA+ ATPase domain-containing protein</fullName>
    </recommendedName>
</protein>
<dbReference type="GO" id="GO:0005524">
    <property type="term" value="F:ATP binding"/>
    <property type="evidence" value="ECO:0007669"/>
    <property type="project" value="InterPro"/>
</dbReference>
<name>U1HF58_ENDPU</name>
<organism evidence="3 4">
    <name type="scientific">Endocarpon pusillum (strain Z07020 / HMAS-L-300199)</name>
    <name type="common">Lichen-forming fungus</name>
    <dbReference type="NCBI Taxonomy" id="1263415"/>
    <lineage>
        <taxon>Eukaryota</taxon>
        <taxon>Fungi</taxon>
        <taxon>Dikarya</taxon>
        <taxon>Ascomycota</taxon>
        <taxon>Pezizomycotina</taxon>
        <taxon>Eurotiomycetes</taxon>
        <taxon>Chaetothyriomycetidae</taxon>
        <taxon>Verrucariales</taxon>
        <taxon>Verrucariaceae</taxon>
        <taxon>Endocarpon</taxon>
    </lineage>
</organism>
<reference evidence="4" key="1">
    <citation type="journal article" date="2014" name="BMC Genomics">
        <title>Genome characteristics reveal the impact of lichenization on lichen-forming fungus Endocarpon pusillum Hedwig (Verrucariales, Ascomycota).</title>
        <authorList>
            <person name="Wang Y.-Y."/>
            <person name="Liu B."/>
            <person name="Zhang X.-Y."/>
            <person name="Zhou Q.-M."/>
            <person name="Zhang T."/>
            <person name="Li H."/>
            <person name="Yu Y.-F."/>
            <person name="Zhang X.-L."/>
            <person name="Hao X.-Y."/>
            <person name="Wang M."/>
            <person name="Wang L."/>
            <person name="Wei J.-C."/>
        </authorList>
    </citation>
    <scope>NUCLEOTIDE SEQUENCE [LARGE SCALE GENOMIC DNA]</scope>
    <source>
        <strain evidence="4">Z07020 / HMAS-L-300199</strain>
    </source>
</reference>
<feature type="region of interest" description="Disordered" evidence="1">
    <location>
        <begin position="29"/>
        <end position="55"/>
    </location>
</feature>
<dbReference type="RefSeq" id="XP_007805684.1">
    <property type="nucleotide sequence ID" value="XM_007807493.1"/>
</dbReference>
<evidence type="ECO:0000313" key="4">
    <source>
        <dbReference type="Proteomes" id="UP000019373"/>
    </source>
</evidence>
<dbReference type="HOGENOM" id="CLU_818983_0_0_1"/>